<evidence type="ECO:0000313" key="5">
    <source>
        <dbReference type="Proteomes" id="UP000179003"/>
    </source>
</evidence>
<evidence type="ECO:0000256" key="1">
    <source>
        <dbReference type="ARBA" id="ARBA00022679"/>
    </source>
</evidence>
<dbReference type="PANTHER" id="PTHR10605:SF56">
    <property type="entry name" value="BIFUNCTIONAL HEPARAN SULFATE N-DEACETYLASE_N-SULFOTRANSFERASE"/>
    <property type="match status" value="1"/>
</dbReference>
<dbReference type="AlphaFoldDB" id="A0A1F5EIU1"/>
<dbReference type="InterPro" id="IPR000863">
    <property type="entry name" value="Sulfotransferase_dom"/>
</dbReference>
<keyword evidence="2" id="KW-0325">Glycoprotein</keyword>
<dbReference type="PANTHER" id="PTHR10605">
    <property type="entry name" value="HEPARAN SULFATE SULFOTRANSFERASE"/>
    <property type="match status" value="1"/>
</dbReference>
<dbReference type="InterPro" id="IPR027417">
    <property type="entry name" value="P-loop_NTPase"/>
</dbReference>
<dbReference type="EMBL" id="MFAE01000006">
    <property type="protein sequence ID" value="OGD67250.1"/>
    <property type="molecule type" value="Genomic_DNA"/>
</dbReference>
<comment type="caution">
    <text evidence="4">The sequence shown here is derived from an EMBL/GenBank/DDBJ whole genome shotgun (WGS) entry which is preliminary data.</text>
</comment>
<keyword evidence="1" id="KW-0808">Transferase</keyword>
<dbReference type="Proteomes" id="UP000179003">
    <property type="component" value="Unassembled WGS sequence"/>
</dbReference>
<evidence type="ECO:0000256" key="2">
    <source>
        <dbReference type="ARBA" id="ARBA00023180"/>
    </source>
</evidence>
<gene>
    <name evidence="4" type="ORF">A2442_00560</name>
</gene>
<proteinExistence type="predicted"/>
<reference evidence="4 5" key="1">
    <citation type="journal article" date="2016" name="Nat. Commun.">
        <title>Thousands of microbial genomes shed light on interconnected biogeochemical processes in an aquifer system.</title>
        <authorList>
            <person name="Anantharaman K."/>
            <person name="Brown C.T."/>
            <person name="Hug L.A."/>
            <person name="Sharon I."/>
            <person name="Castelle C.J."/>
            <person name="Probst A.J."/>
            <person name="Thomas B.C."/>
            <person name="Singh A."/>
            <person name="Wilkins M.J."/>
            <person name="Karaoz U."/>
            <person name="Brodie E.L."/>
            <person name="Williams K.H."/>
            <person name="Hubbard S.S."/>
            <person name="Banfield J.F."/>
        </authorList>
    </citation>
    <scope>NUCLEOTIDE SEQUENCE [LARGE SCALE GENOMIC DNA]</scope>
</reference>
<sequence>MKNKNFKIDFLGVGTIRGGTTWVHECLKEHPQVCVPTPKETHFFNDSYKYQKGLTYYSSFFKSKKCKVRGEINPGYLNNPMIAEKIKKNFPNIKILIFLRNPIERAWSHFLKHKNKGCNQIEKFEEILKKENIYINTGFYYKNIKKYIELFGKEKVLILIYEDLEKNPEKFIESIYSFIGVDKTFKPKVLSRKVNYLGYSNAYLPKLNKILIRPSKLLPKKLLKLLKKSRLIEKIFLNIRKIMFRLNTSKNHPYNKKTEEIPSKLRKEMKEIYKEDIQNIEKLMKRNLNFWK</sequence>
<dbReference type="Pfam" id="PF00685">
    <property type="entry name" value="Sulfotransfer_1"/>
    <property type="match status" value="1"/>
</dbReference>
<dbReference type="InterPro" id="IPR037359">
    <property type="entry name" value="NST/OST"/>
</dbReference>
<dbReference type="GO" id="GO:0008146">
    <property type="term" value="F:sulfotransferase activity"/>
    <property type="evidence" value="ECO:0007669"/>
    <property type="project" value="InterPro"/>
</dbReference>
<evidence type="ECO:0000313" key="4">
    <source>
        <dbReference type="EMBL" id="OGD67250.1"/>
    </source>
</evidence>
<protein>
    <recommendedName>
        <fullName evidence="3">Sulfotransferase domain-containing protein</fullName>
    </recommendedName>
</protein>
<accession>A0A1F5EIU1</accession>
<organism evidence="4 5">
    <name type="scientific">Candidatus Campbellbacteria bacterium RIFOXYC2_FULL_35_25</name>
    <dbReference type="NCBI Taxonomy" id="1797582"/>
    <lineage>
        <taxon>Bacteria</taxon>
        <taxon>Candidatus Campbelliibacteriota</taxon>
    </lineage>
</organism>
<dbReference type="Gene3D" id="3.40.50.300">
    <property type="entry name" value="P-loop containing nucleotide triphosphate hydrolases"/>
    <property type="match status" value="1"/>
</dbReference>
<name>A0A1F5EIU1_9BACT</name>
<feature type="domain" description="Sulfotransferase" evidence="3">
    <location>
        <begin position="9"/>
        <end position="197"/>
    </location>
</feature>
<dbReference type="SUPFAM" id="SSF52540">
    <property type="entry name" value="P-loop containing nucleoside triphosphate hydrolases"/>
    <property type="match status" value="1"/>
</dbReference>
<dbReference type="STRING" id="1797582.A2442_00560"/>
<evidence type="ECO:0000259" key="3">
    <source>
        <dbReference type="Pfam" id="PF00685"/>
    </source>
</evidence>